<gene>
    <name evidence="4" type="ORF">FIV46_05650</name>
</gene>
<feature type="region of interest" description="Disordered" evidence="2">
    <location>
        <begin position="81"/>
        <end position="130"/>
    </location>
</feature>
<dbReference type="InterPro" id="IPR036986">
    <property type="entry name" value="S4_RNA-bd_sf"/>
</dbReference>
<feature type="domain" description="RNA-binding S4" evidence="3">
    <location>
        <begin position="13"/>
        <end position="78"/>
    </location>
</feature>
<dbReference type="Proteomes" id="UP000319148">
    <property type="component" value="Unassembled WGS sequence"/>
</dbReference>
<dbReference type="AlphaFoldDB" id="A0A501PPH5"/>
<protein>
    <submittedName>
        <fullName evidence="4">RNA-binding S4 domain-containing protein</fullName>
    </submittedName>
</protein>
<evidence type="ECO:0000256" key="1">
    <source>
        <dbReference type="PROSITE-ProRule" id="PRU00182"/>
    </source>
</evidence>
<dbReference type="CDD" id="cd00165">
    <property type="entry name" value="S4"/>
    <property type="match status" value="1"/>
</dbReference>
<proteinExistence type="predicted"/>
<dbReference type="GO" id="GO:0003723">
    <property type="term" value="F:RNA binding"/>
    <property type="evidence" value="ECO:0007669"/>
    <property type="project" value="UniProtKB-KW"/>
</dbReference>
<dbReference type="SMART" id="SM00363">
    <property type="entry name" value="S4"/>
    <property type="match status" value="1"/>
</dbReference>
<dbReference type="EMBL" id="VFIY01000005">
    <property type="protein sequence ID" value="TPD61696.1"/>
    <property type="molecule type" value="Genomic_DNA"/>
</dbReference>
<keyword evidence="5" id="KW-1185">Reference proteome</keyword>
<reference evidence="5" key="1">
    <citation type="submission" date="2019-06" db="EMBL/GenBank/DDBJ databases">
        <title>The complete genome of Emcibacter congregatus ZYLT.</title>
        <authorList>
            <person name="Zhao Z."/>
        </authorList>
    </citation>
    <scope>NUCLEOTIDE SEQUENCE [LARGE SCALE GENOMIC DNA]</scope>
    <source>
        <strain evidence="5">MCCC 1A06723</strain>
    </source>
</reference>
<sequence>MTSAPEPQNTATQRIDLWLWHARFFKTRSLATKMCRAGKVRLNGQVIRKASVTVGPEDVLTFPQGDHVRIARILALAERRGPAAEAQSLYEDLSPPRIKKERPAPVAVRDAGSGRPTKAERRALDRLRDQ</sequence>
<evidence type="ECO:0000313" key="5">
    <source>
        <dbReference type="Proteomes" id="UP000319148"/>
    </source>
</evidence>
<dbReference type="RefSeq" id="WP_139939277.1">
    <property type="nucleotide sequence ID" value="NZ_JBHSYP010000003.1"/>
</dbReference>
<feature type="compositionally biased region" description="Basic and acidic residues" evidence="2">
    <location>
        <begin position="117"/>
        <end position="130"/>
    </location>
</feature>
<keyword evidence="1" id="KW-0694">RNA-binding</keyword>
<dbReference type="Pfam" id="PF01479">
    <property type="entry name" value="S4"/>
    <property type="match status" value="1"/>
</dbReference>
<dbReference type="OrthoDB" id="9797176at2"/>
<accession>A0A501PPH5</accession>
<organism evidence="4 5">
    <name type="scientific">Emcibacter nanhaiensis</name>
    <dbReference type="NCBI Taxonomy" id="1505037"/>
    <lineage>
        <taxon>Bacteria</taxon>
        <taxon>Pseudomonadati</taxon>
        <taxon>Pseudomonadota</taxon>
        <taxon>Alphaproteobacteria</taxon>
        <taxon>Emcibacterales</taxon>
        <taxon>Emcibacteraceae</taxon>
        <taxon>Emcibacter</taxon>
    </lineage>
</organism>
<evidence type="ECO:0000256" key="2">
    <source>
        <dbReference type="SAM" id="MobiDB-lite"/>
    </source>
</evidence>
<dbReference type="InterPro" id="IPR002942">
    <property type="entry name" value="S4_RNA-bd"/>
</dbReference>
<comment type="caution">
    <text evidence="4">The sequence shown here is derived from an EMBL/GenBank/DDBJ whole genome shotgun (WGS) entry which is preliminary data.</text>
</comment>
<evidence type="ECO:0000313" key="4">
    <source>
        <dbReference type="EMBL" id="TPD61696.1"/>
    </source>
</evidence>
<dbReference type="SUPFAM" id="SSF55174">
    <property type="entry name" value="Alpha-L RNA-binding motif"/>
    <property type="match status" value="1"/>
</dbReference>
<evidence type="ECO:0000259" key="3">
    <source>
        <dbReference type="SMART" id="SM00363"/>
    </source>
</evidence>
<name>A0A501PPH5_9PROT</name>
<dbReference type="PROSITE" id="PS50889">
    <property type="entry name" value="S4"/>
    <property type="match status" value="1"/>
</dbReference>
<dbReference type="Gene3D" id="3.10.290.10">
    <property type="entry name" value="RNA-binding S4 domain"/>
    <property type="match status" value="1"/>
</dbReference>